<reference evidence="2 3" key="1">
    <citation type="submission" date="2017-06" db="EMBL/GenBank/DDBJ databases">
        <title>Ant-infecting Ophiocordyceps genomes reveal a high diversity of potential behavioral manipulation genes and a possible major role for enterotoxins.</title>
        <authorList>
            <person name="De Bekker C."/>
            <person name="Evans H.C."/>
            <person name="Brachmann A."/>
            <person name="Hughes D.P."/>
        </authorList>
    </citation>
    <scope>NUCLEOTIDE SEQUENCE [LARGE SCALE GENOMIC DNA]</scope>
    <source>
        <strain evidence="2 3">Map64</strain>
    </source>
</reference>
<accession>A0A2C5XKV7</accession>
<protein>
    <recommendedName>
        <fullName evidence="4">Peroxin 20</fullName>
    </recommendedName>
</protein>
<dbReference type="STRING" id="1399860.A0A2C5XKV7"/>
<evidence type="ECO:0008006" key="4">
    <source>
        <dbReference type="Google" id="ProtNLM"/>
    </source>
</evidence>
<comment type="caution">
    <text evidence="2">The sequence shown here is derived from an EMBL/GenBank/DDBJ whole genome shotgun (WGS) entry which is preliminary data.</text>
</comment>
<dbReference type="OrthoDB" id="5407351at2759"/>
<name>A0A2C5XKV7_9HYPO</name>
<dbReference type="EMBL" id="NJET01000012">
    <property type="protein sequence ID" value="PHH65968.1"/>
    <property type="molecule type" value="Genomic_DNA"/>
</dbReference>
<keyword evidence="3" id="KW-1185">Reference proteome</keyword>
<evidence type="ECO:0000313" key="3">
    <source>
        <dbReference type="Proteomes" id="UP000226192"/>
    </source>
</evidence>
<feature type="region of interest" description="Disordered" evidence="1">
    <location>
        <begin position="1"/>
        <end position="24"/>
    </location>
</feature>
<feature type="region of interest" description="Disordered" evidence="1">
    <location>
        <begin position="107"/>
        <end position="128"/>
    </location>
</feature>
<evidence type="ECO:0000313" key="2">
    <source>
        <dbReference type="EMBL" id="PHH65968.1"/>
    </source>
</evidence>
<dbReference type="AlphaFoldDB" id="A0A2C5XKV7"/>
<feature type="compositionally biased region" description="Basic and acidic residues" evidence="1">
    <location>
        <begin position="306"/>
        <end position="315"/>
    </location>
</feature>
<dbReference type="Proteomes" id="UP000226192">
    <property type="component" value="Unassembled WGS sequence"/>
</dbReference>
<sequence>MADSSCSGPSPFKRLVQQQSRDVSLHQDRLVDRSALNSQATFRSASPATLSQQDSFGAFLNSSASVAGPHHAAGRLAAYAAALQPVAAPAPPSSSSWAADFARFSSPQAPALAPPPLQQQAPQPWAPNSNMAARFQSAFAPQPFMPFTPGPLSHQSELDMEMTRWVATHGARDMSGVDAAIDRMAEQLDNDEAAIAQAQPPLSDLESPEIGNLSLHEPADATVQHHGEELMWHEQRFQERLAEARLNNSEAKSMIPPHDIELTDQTDIASSSQPQEQEQQQHSQQSDSNPTKSAVSEAAKQLLDTVSHEEGDKWQKSAFLSLMRDFRDGRKDIVDNEVRQTVGDGAQVPE</sequence>
<evidence type="ECO:0000256" key="1">
    <source>
        <dbReference type="SAM" id="MobiDB-lite"/>
    </source>
</evidence>
<feature type="compositionally biased region" description="Low complexity" evidence="1">
    <location>
        <begin position="270"/>
        <end position="288"/>
    </location>
</feature>
<feature type="region of interest" description="Disordered" evidence="1">
    <location>
        <begin position="330"/>
        <end position="350"/>
    </location>
</feature>
<gene>
    <name evidence="2" type="ORF">CDD81_916</name>
</gene>
<feature type="compositionally biased region" description="Low complexity" evidence="1">
    <location>
        <begin position="118"/>
        <end position="127"/>
    </location>
</feature>
<proteinExistence type="predicted"/>
<organism evidence="2 3">
    <name type="scientific">Ophiocordyceps australis</name>
    <dbReference type="NCBI Taxonomy" id="1399860"/>
    <lineage>
        <taxon>Eukaryota</taxon>
        <taxon>Fungi</taxon>
        <taxon>Dikarya</taxon>
        <taxon>Ascomycota</taxon>
        <taxon>Pezizomycotina</taxon>
        <taxon>Sordariomycetes</taxon>
        <taxon>Hypocreomycetidae</taxon>
        <taxon>Hypocreales</taxon>
        <taxon>Ophiocordycipitaceae</taxon>
        <taxon>Ophiocordyceps</taxon>
    </lineage>
</organism>
<feature type="region of interest" description="Disordered" evidence="1">
    <location>
        <begin position="267"/>
        <end position="315"/>
    </location>
</feature>